<dbReference type="RefSeq" id="WP_310019895.1">
    <property type="nucleotide sequence ID" value="NZ_JAVDUM010000007.1"/>
</dbReference>
<organism evidence="1 2">
    <name type="scientific">Microbacterium resistens</name>
    <dbReference type="NCBI Taxonomy" id="156977"/>
    <lineage>
        <taxon>Bacteria</taxon>
        <taxon>Bacillati</taxon>
        <taxon>Actinomycetota</taxon>
        <taxon>Actinomycetes</taxon>
        <taxon>Micrococcales</taxon>
        <taxon>Microbacteriaceae</taxon>
        <taxon>Microbacterium</taxon>
    </lineage>
</organism>
<protein>
    <submittedName>
        <fullName evidence="1">Energy-coupling factor transporter ATP-binding protein EcfA2</fullName>
    </submittedName>
</protein>
<keyword evidence="1" id="KW-0547">Nucleotide-binding</keyword>
<dbReference type="InterPro" id="IPR027417">
    <property type="entry name" value="P-loop_NTPase"/>
</dbReference>
<gene>
    <name evidence="1" type="ORF">J2Y69_001862</name>
</gene>
<dbReference type="SUPFAM" id="SSF52540">
    <property type="entry name" value="P-loop containing nucleoside triphosphate hydrolases"/>
    <property type="match status" value="1"/>
</dbReference>
<proteinExistence type="predicted"/>
<keyword evidence="2" id="KW-1185">Reference proteome</keyword>
<dbReference type="Gene3D" id="3.40.50.300">
    <property type="entry name" value="P-loop containing nucleotide triphosphate hydrolases"/>
    <property type="match status" value="1"/>
</dbReference>
<reference evidence="1 2" key="1">
    <citation type="submission" date="2023-07" db="EMBL/GenBank/DDBJ databases">
        <title>Sorghum-associated microbial communities from plants grown in Nebraska, USA.</title>
        <authorList>
            <person name="Schachtman D."/>
        </authorList>
    </citation>
    <scope>NUCLEOTIDE SEQUENCE [LARGE SCALE GENOMIC DNA]</scope>
    <source>
        <strain evidence="1 2">2980</strain>
    </source>
</reference>
<evidence type="ECO:0000313" key="2">
    <source>
        <dbReference type="Proteomes" id="UP001259347"/>
    </source>
</evidence>
<dbReference type="GO" id="GO:0005524">
    <property type="term" value="F:ATP binding"/>
    <property type="evidence" value="ECO:0007669"/>
    <property type="project" value="UniProtKB-KW"/>
</dbReference>
<name>A0ABU1SCE6_9MICO</name>
<accession>A0ABU1SCE6</accession>
<keyword evidence="1" id="KW-0067">ATP-binding</keyword>
<comment type="caution">
    <text evidence="1">The sequence shown here is derived from an EMBL/GenBank/DDBJ whole genome shotgun (WGS) entry which is preliminary data.</text>
</comment>
<sequence>MTVVITPVDVVALGAVVRIALPDDAPEALVESIRTVWRGAIVEGRTPDRTIDLIPGDEDQVLETLSMRVTLEALDHRRGGLIMFHAAGVADERGRVAAFVGPSGRGKTTLSRALSQEYGYVSDETIGVDVDLRIHPYRKPLSVVRPALPKKQISPEDAGMKGLPSAALRLSALALLERDPGLDAVRVEHVPFLDAVPDLVPQLSYLADLERPLQELAELCDAVGGVVRLSYPDASTVAATVPALLDSSPQDRAWQPAPPAVDGGPFDTSPSRDAILVDERLALLADGRVQVLDGIAPVIWLSARAGLDLDGIVAAVVEAFGAPDGADARELVGAAADELVAAGVLTAR</sequence>
<dbReference type="EMBL" id="JAVDUM010000007">
    <property type="protein sequence ID" value="MDR6867261.1"/>
    <property type="molecule type" value="Genomic_DNA"/>
</dbReference>
<evidence type="ECO:0000313" key="1">
    <source>
        <dbReference type="EMBL" id="MDR6867261.1"/>
    </source>
</evidence>
<dbReference type="Proteomes" id="UP001259347">
    <property type="component" value="Unassembled WGS sequence"/>
</dbReference>